<dbReference type="Proteomes" id="UP001333818">
    <property type="component" value="Unassembled WGS sequence"/>
</dbReference>
<feature type="transmembrane region" description="Helical" evidence="1">
    <location>
        <begin position="71"/>
        <end position="95"/>
    </location>
</feature>
<dbReference type="Pfam" id="PF04367">
    <property type="entry name" value="DUF502"/>
    <property type="match status" value="1"/>
</dbReference>
<dbReference type="EMBL" id="JAZBJZ010000008">
    <property type="protein sequence ID" value="MEE3715804.1"/>
    <property type="molecule type" value="Genomic_DNA"/>
</dbReference>
<dbReference type="InterPro" id="IPR007462">
    <property type="entry name" value="COV1-like"/>
</dbReference>
<dbReference type="RefSeq" id="WP_330482228.1">
    <property type="nucleotide sequence ID" value="NZ_JAZBJZ010000008.1"/>
</dbReference>
<keyword evidence="1" id="KW-1133">Transmembrane helix</keyword>
<reference evidence="2" key="1">
    <citation type="submission" date="2024-01" db="EMBL/GenBank/DDBJ databases">
        <title>Bank of Algae and Cyanobacteria of the Azores (BACA) strain genomes.</title>
        <authorList>
            <person name="Luz R."/>
            <person name="Cordeiro R."/>
            <person name="Fonseca A."/>
            <person name="Goncalves V."/>
        </authorList>
    </citation>
    <scope>NUCLEOTIDE SEQUENCE</scope>
    <source>
        <strain evidence="2">BACA0141</strain>
    </source>
</reference>
<name>A0AAW9PVK6_9CYAN</name>
<sequence length="248" mass="27544">MSVRKSNLKAESTFQERFVQAVKNDLIAGLLVIIPLATTIWLTLTIAAWSIDLLTRIPKQLNPLMGLHPLLINLINLLVGLAVPLASLLLVGLMARNFVGQWLLKISESLLQSIPLAGAVYKTLKQLLQTLLQDSNEKFRRVVLVEYPRRGIWRIAFVTGEIGGEIEADLEQSMLSIFLPTTPNPTNGWYAIVPEMDVVNLSMSVEDAFKLIISAGIVLPEQLIPTATKVPLNELELPQHEVQLRADQ</sequence>
<feature type="transmembrane region" description="Helical" evidence="1">
    <location>
        <begin position="26"/>
        <end position="51"/>
    </location>
</feature>
<dbReference type="PANTHER" id="PTHR31876">
    <property type="entry name" value="COV-LIKE PROTEIN 1"/>
    <property type="match status" value="1"/>
</dbReference>
<keyword evidence="3" id="KW-1185">Reference proteome</keyword>
<dbReference type="AlphaFoldDB" id="A0AAW9PVK6"/>
<proteinExistence type="predicted"/>
<evidence type="ECO:0000256" key="1">
    <source>
        <dbReference type="SAM" id="Phobius"/>
    </source>
</evidence>
<organism evidence="2 3">
    <name type="scientific">Tumidithrix elongata BACA0141</name>
    <dbReference type="NCBI Taxonomy" id="2716417"/>
    <lineage>
        <taxon>Bacteria</taxon>
        <taxon>Bacillati</taxon>
        <taxon>Cyanobacteriota</taxon>
        <taxon>Cyanophyceae</taxon>
        <taxon>Pseudanabaenales</taxon>
        <taxon>Pseudanabaenaceae</taxon>
        <taxon>Tumidithrix</taxon>
        <taxon>Tumidithrix elongata</taxon>
    </lineage>
</organism>
<evidence type="ECO:0000313" key="2">
    <source>
        <dbReference type="EMBL" id="MEE3715804.1"/>
    </source>
</evidence>
<gene>
    <name evidence="2" type="ORF">V2H45_03475</name>
</gene>
<protein>
    <submittedName>
        <fullName evidence="2">DUF502 domain-containing protein</fullName>
    </submittedName>
</protein>
<keyword evidence="1" id="KW-0472">Membrane</keyword>
<keyword evidence="1" id="KW-0812">Transmembrane</keyword>
<comment type="caution">
    <text evidence="2">The sequence shown here is derived from an EMBL/GenBank/DDBJ whole genome shotgun (WGS) entry which is preliminary data.</text>
</comment>
<accession>A0AAW9PVK6</accession>
<evidence type="ECO:0000313" key="3">
    <source>
        <dbReference type="Proteomes" id="UP001333818"/>
    </source>
</evidence>
<dbReference type="PANTHER" id="PTHR31876:SF26">
    <property type="entry name" value="PROTEIN LIKE COV 2"/>
    <property type="match status" value="1"/>
</dbReference>